<accession>A0A975NC75</accession>
<evidence type="ECO:0000256" key="2">
    <source>
        <dbReference type="ARBA" id="ARBA00023239"/>
    </source>
</evidence>
<dbReference type="InterPro" id="IPR038021">
    <property type="entry name" value="Putative_hydro-lyase"/>
</dbReference>
<evidence type="ECO:0000313" key="7">
    <source>
        <dbReference type="Proteomes" id="UP000680839"/>
    </source>
</evidence>
<dbReference type="FunFam" id="3.30.2040.10:FF:000001">
    <property type="entry name" value="D-glutamate cyclase, mitochondrial"/>
    <property type="match status" value="1"/>
</dbReference>
<dbReference type="Proteomes" id="UP000680839">
    <property type="component" value="Chromosome"/>
</dbReference>
<keyword evidence="6" id="KW-1185">Reference proteome</keyword>
<reference evidence="5 6" key="1">
    <citation type="submission" date="2021-06" db="EMBL/GenBank/DDBJ databases">
        <title>Bradyrhizobium sp. S2-11-4 Genome sequencing.</title>
        <authorList>
            <person name="Jin L."/>
        </authorList>
    </citation>
    <scope>NUCLEOTIDE SEQUENCE [LARGE SCALE GENOMIC DNA]</scope>
    <source>
        <strain evidence="5 6">S2-11-4</strain>
    </source>
</reference>
<dbReference type="PANTHER" id="PTHR32022">
    <property type="entry name" value="D-GLUTAMATE CYCLASE, MITOCHONDRIAL"/>
    <property type="match status" value="1"/>
</dbReference>
<sequence length="274" mass="29597">MTGLAGSERLLDDKAADLSPSVAARRACRTGTVTSTAGLANGFVQGNLVILPEKLAASFHRFCQLNPKPCPIIGMSDVGDPHIPSLGIDLDIRTDLPRYRVWHDGEVVEEPAEIMAHWRDDLVAFVIGCSFSFEEALMADDLPIRHIERKVRVPMYRTNIACRPAGPFAGPMVVSMRPFKPADAIRAVQITSRFPSVHGAPVHLGHPHSIGIADIARPDYGDPVPVEADEIPVFWACGVTPQAVIAAAKLPFAITHAPGLMLVTDLKNKQLAVL</sequence>
<dbReference type="GO" id="GO:0016829">
    <property type="term" value="F:lyase activity"/>
    <property type="evidence" value="ECO:0007669"/>
    <property type="project" value="UniProtKB-KW"/>
</dbReference>
<dbReference type="InterPro" id="IPR016938">
    <property type="entry name" value="UPF0317"/>
</dbReference>
<dbReference type="HAMAP" id="MF_01830">
    <property type="entry name" value="Hydro_lyase"/>
    <property type="match status" value="1"/>
</dbReference>
<evidence type="ECO:0000256" key="3">
    <source>
        <dbReference type="HAMAP-Rule" id="MF_01830"/>
    </source>
</evidence>
<dbReference type="NCBIfam" id="NF003969">
    <property type="entry name" value="PRK05463.1"/>
    <property type="match status" value="1"/>
</dbReference>
<dbReference type="PANTHER" id="PTHR32022:SF10">
    <property type="entry name" value="D-GLUTAMATE CYCLASE, MITOCHONDRIAL"/>
    <property type="match status" value="1"/>
</dbReference>
<comment type="similarity">
    <text evidence="1 3">Belongs to the D-glutamate cyclase family.</text>
</comment>
<evidence type="ECO:0000313" key="6">
    <source>
        <dbReference type="Proteomes" id="UP000676951"/>
    </source>
</evidence>
<reference evidence="4" key="2">
    <citation type="submission" date="2021-06" db="EMBL/GenBank/DDBJ databases">
        <title>Bradyrhizobium sp. S2-20-1 Genome sequencing.</title>
        <authorList>
            <person name="Jin L."/>
        </authorList>
    </citation>
    <scope>NUCLEOTIDE SEQUENCE</scope>
    <source>
        <strain evidence="4">S2-20-1</strain>
    </source>
</reference>
<proteinExistence type="inferred from homology"/>
<name>A0A975NC75_9BRAD</name>
<dbReference type="Gene3D" id="3.30.2040.10">
    <property type="entry name" value="PSTPO5379-like domain"/>
    <property type="match status" value="1"/>
</dbReference>
<dbReference type="EMBL" id="CP076136">
    <property type="protein sequence ID" value="QWG21968.1"/>
    <property type="molecule type" value="Genomic_DNA"/>
</dbReference>
<organism evidence="4 7">
    <name type="scientific">Bradyrhizobium sediminis</name>
    <dbReference type="NCBI Taxonomy" id="2840469"/>
    <lineage>
        <taxon>Bacteria</taxon>
        <taxon>Pseudomonadati</taxon>
        <taxon>Pseudomonadota</taxon>
        <taxon>Alphaproteobacteria</taxon>
        <taxon>Hyphomicrobiales</taxon>
        <taxon>Nitrobacteraceae</taxon>
        <taxon>Bradyrhizobium</taxon>
    </lineage>
</organism>
<dbReference type="Proteomes" id="UP000676951">
    <property type="component" value="Chromosome"/>
</dbReference>
<dbReference type="SUPFAM" id="SSF160920">
    <property type="entry name" value="PSTPO5379-like"/>
    <property type="match status" value="1"/>
</dbReference>
<gene>
    <name evidence="4" type="ORF">KMZ29_18995</name>
    <name evidence="5" type="ORF">KMZ93_18515</name>
</gene>
<dbReference type="RefSeq" id="WP_215602737.1">
    <property type="nucleotide sequence ID" value="NZ_CP076134.1"/>
</dbReference>
<keyword evidence="2 3" id="KW-0456">Lyase</keyword>
<evidence type="ECO:0000256" key="1">
    <source>
        <dbReference type="ARBA" id="ARBA00007896"/>
    </source>
</evidence>
<dbReference type="PIRSF" id="PIRSF029755">
    <property type="entry name" value="UCP029755"/>
    <property type="match status" value="1"/>
</dbReference>
<evidence type="ECO:0000313" key="5">
    <source>
        <dbReference type="EMBL" id="QWG21968.1"/>
    </source>
</evidence>
<dbReference type="EC" id="4.2.1.-" evidence="3"/>
<protein>
    <recommendedName>
        <fullName evidence="3">Putative hydro-lyase KMZ29_18995</fullName>
        <ecNumber evidence="3">4.2.1.-</ecNumber>
    </recommendedName>
</protein>
<dbReference type="InterPro" id="IPR009906">
    <property type="entry name" value="D-Glu_cyclase"/>
</dbReference>
<evidence type="ECO:0000313" key="4">
    <source>
        <dbReference type="EMBL" id="QWG11799.1"/>
    </source>
</evidence>
<dbReference type="Pfam" id="PF07286">
    <property type="entry name" value="D-Glu_cyclase"/>
    <property type="match status" value="1"/>
</dbReference>
<dbReference type="EMBL" id="CP076134">
    <property type="protein sequence ID" value="QWG11799.1"/>
    <property type="molecule type" value="Genomic_DNA"/>
</dbReference>
<dbReference type="Gene3D" id="3.40.1640.10">
    <property type="entry name" value="PSTPO5379-like"/>
    <property type="match status" value="1"/>
</dbReference>
<dbReference type="AlphaFoldDB" id="A0A975NC75"/>